<evidence type="ECO:0000256" key="2">
    <source>
        <dbReference type="ARBA" id="ARBA00022692"/>
    </source>
</evidence>
<dbReference type="PANTHER" id="PTHR33507:SF3">
    <property type="entry name" value="INNER MEMBRANE PROTEIN YBBJ"/>
    <property type="match status" value="1"/>
</dbReference>
<evidence type="ECO:0000313" key="7">
    <source>
        <dbReference type="EMBL" id="PIE62737.1"/>
    </source>
</evidence>
<dbReference type="Gene3D" id="2.40.50.140">
    <property type="entry name" value="Nucleic acid-binding proteins"/>
    <property type="match status" value="1"/>
</dbReference>
<evidence type="ECO:0000256" key="4">
    <source>
        <dbReference type="ARBA" id="ARBA00023136"/>
    </source>
</evidence>
<evidence type="ECO:0000313" key="8">
    <source>
        <dbReference type="Proteomes" id="UP000231203"/>
    </source>
</evidence>
<keyword evidence="7" id="KW-0645">Protease</keyword>
<evidence type="ECO:0000256" key="3">
    <source>
        <dbReference type="ARBA" id="ARBA00022989"/>
    </source>
</evidence>
<organism evidence="7 8">
    <name type="scientific">Desulfobacter postgatei</name>
    <dbReference type="NCBI Taxonomy" id="2293"/>
    <lineage>
        <taxon>Bacteria</taxon>
        <taxon>Pseudomonadati</taxon>
        <taxon>Thermodesulfobacteriota</taxon>
        <taxon>Desulfobacteria</taxon>
        <taxon>Desulfobacterales</taxon>
        <taxon>Desulfobacteraceae</taxon>
        <taxon>Desulfobacter</taxon>
    </lineage>
</organism>
<dbReference type="Proteomes" id="UP000231203">
    <property type="component" value="Unassembled WGS sequence"/>
</dbReference>
<feature type="transmembrane region" description="Helical" evidence="5">
    <location>
        <begin position="53"/>
        <end position="76"/>
    </location>
</feature>
<feature type="domain" description="NfeD-like C-terminal" evidence="6">
    <location>
        <begin position="104"/>
        <end position="154"/>
    </location>
</feature>
<feature type="transmembrane region" description="Helical" evidence="5">
    <location>
        <begin position="30"/>
        <end position="46"/>
    </location>
</feature>
<reference evidence="7 8" key="1">
    <citation type="submission" date="2017-10" db="EMBL/GenBank/DDBJ databases">
        <title>Novel microbial diversity and functional potential in the marine mammal oral microbiome.</title>
        <authorList>
            <person name="Dudek N.K."/>
            <person name="Sun C.L."/>
            <person name="Burstein D."/>
            <person name="Kantor R.S."/>
            <person name="Aliaga Goltsman D.S."/>
            <person name="Bik E.M."/>
            <person name="Thomas B.C."/>
            <person name="Banfield J.F."/>
            <person name="Relman D.A."/>
        </authorList>
    </citation>
    <scope>NUCLEOTIDE SEQUENCE [LARGE SCALE GENOMIC DNA]</scope>
    <source>
        <strain evidence="7">DOLJORAL78_47_202</strain>
    </source>
</reference>
<dbReference type="GO" id="GO:0008233">
    <property type="term" value="F:peptidase activity"/>
    <property type="evidence" value="ECO:0007669"/>
    <property type="project" value="UniProtKB-KW"/>
</dbReference>
<dbReference type="Pfam" id="PF01957">
    <property type="entry name" value="NfeD"/>
    <property type="match status" value="1"/>
</dbReference>
<dbReference type="GO" id="GO:0005886">
    <property type="term" value="C:plasma membrane"/>
    <property type="evidence" value="ECO:0007669"/>
    <property type="project" value="TreeGrafter"/>
</dbReference>
<dbReference type="EMBL" id="PDTI01000031">
    <property type="protein sequence ID" value="PIE62737.1"/>
    <property type="molecule type" value="Genomic_DNA"/>
</dbReference>
<evidence type="ECO:0000259" key="6">
    <source>
        <dbReference type="Pfam" id="PF01957"/>
    </source>
</evidence>
<keyword evidence="2 5" id="KW-0812">Transmembrane</keyword>
<dbReference type="PANTHER" id="PTHR33507">
    <property type="entry name" value="INNER MEMBRANE PROTEIN YBBJ"/>
    <property type="match status" value="1"/>
</dbReference>
<dbReference type="InterPro" id="IPR002810">
    <property type="entry name" value="NfeD-like_C"/>
</dbReference>
<gene>
    <name evidence="7" type="ORF">CSA25_03725</name>
</gene>
<keyword evidence="7" id="KW-0378">Hydrolase</keyword>
<evidence type="ECO:0000256" key="5">
    <source>
        <dbReference type="SAM" id="Phobius"/>
    </source>
</evidence>
<protein>
    <submittedName>
        <fullName evidence="7">Serine protease</fullName>
    </submittedName>
</protein>
<keyword evidence="4 5" id="KW-0472">Membrane</keyword>
<dbReference type="GO" id="GO:0006508">
    <property type="term" value="P:proteolysis"/>
    <property type="evidence" value="ECO:0007669"/>
    <property type="project" value="UniProtKB-KW"/>
</dbReference>
<keyword evidence="3 5" id="KW-1133">Transmembrane helix</keyword>
<sequence>MSAWILPLLLQIIALLIVVAEVFLPSMGLLSITAIGLGGYSLFLVFNTFPISVFYAVLGADLIVLPVVLILGFKLLEISPLSLKTKLPASQGVVAQSPDLKNYLDGTGHSITPLRPSGTAMINGVRLDVVTDGEFIEADAPLTVCKVTGNQVVVCREENI</sequence>
<dbReference type="InterPro" id="IPR052165">
    <property type="entry name" value="Membrane_assoc_protease"/>
</dbReference>
<evidence type="ECO:0000256" key="1">
    <source>
        <dbReference type="ARBA" id="ARBA00004141"/>
    </source>
</evidence>
<dbReference type="AlphaFoldDB" id="A0A2G6MRP1"/>
<comment type="caution">
    <text evidence="7">The sequence shown here is derived from an EMBL/GenBank/DDBJ whole genome shotgun (WGS) entry which is preliminary data.</text>
</comment>
<accession>A0A2G6MRP1</accession>
<dbReference type="InterPro" id="IPR012340">
    <property type="entry name" value="NA-bd_OB-fold"/>
</dbReference>
<comment type="subcellular location">
    <subcellularLocation>
        <location evidence="1">Membrane</location>
        <topology evidence="1">Multi-pass membrane protein</topology>
    </subcellularLocation>
</comment>
<name>A0A2G6MRP1_9BACT</name>
<proteinExistence type="predicted"/>